<proteinExistence type="inferred from homology"/>
<evidence type="ECO:0000256" key="11">
    <source>
        <dbReference type="ARBA" id="ARBA00023002"/>
    </source>
</evidence>
<comment type="cofactor">
    <cofactor evidence="1">
        <name>W-bis(molybdopterin guanine dinucleotide)</name>
        <dbReference type="ChEBI" id="CHEBI:60537"/>
    </cofactor>
</comment>
<reference evidence="17 18" key="1">
    <citation type="submission" date="2016-12" db="EMBL/GenBank/DDBJ databases">
        <authorList>
            <person name="Song W.-J."/>
            <person name="Kurnit D.M."/>
        </authorList>
    </citation>
    <scope>NUCLEOTIDE SEQUENCE [LARGE SCALE GENOMIC DNA]</scope>
    <source>
        <strain evidence="17 18">DSM 18488</strain>
    </source>
</reference>
<evidence type="ECO:0000256" key="3">
    <source>
        <dbReference type="ARBA" id="ARBA00004418"/>
    </source>
</evidence>
<sequence>MTNHWIDLKNSDVILAMGANPASNHPISMKWIMRAREKGAKLICVDPRFSQTAAKADLYAPIRSGTDIAFLGGMISYILTNDLYFKEYIVNYTNAAFLVNPDFKGPSDLDGLFSGYDADKRKYDKTTWTFQMDETGVPIKDLSLSNPNCVFQLLKKQYARYTPEKVSGITGTPLDKLLEVYKLYASTGTPDRAGTECYAMGWTQHTVGTQNVRAMSMIQLLLGNVGIAGGGINALRGESNVQGSTDYGILFHILPGYNPTPNASLVDLATYIEKTSPKTNEPKSVNWWAHRGKYITSYLKAIYGEAATKDNDFGYSWMPKIDVGMNASWLMLFDKMFQGQFDGFFAWGQNPACSGANANKTRTALGKLKWLVNVNLFDNETASFWRGPGVNAKDIQTEVFMLPCCSSMEKEGSITNSGRWGQWRYKAIEPLGESRPDAEIINDLFFKVRELYMKEGGAYPDPVVNLSWEYGEKDSSGKIKHLDPHAIAKEINGYYLEDVYDTKVDPPKLIGKKGDLVPSFVFLQMDGTTSSGNWLYCNSYIMKDGKPVNMMARRGKEDPTGLGLFSNWTWSWPVNRRIIYNRASVDPQGQPWDPKRPLMNWNATKLDAKSGKPGVWEGDVVDGGGGPAGTEKGKLPFIMKPDGVASIFGPGLAEGPFPEHYEALECPLETNSMSKQRINPTIKIFNDQADAFYSCDLRFPYVGTTYRVSEHWQTGVMTRHCSWLLEMQPQNFVEMSVELGKELGIANGETVIVSSGRGEVKAVALVSERFKPFKVENTTVHQVGLPWHYGWQFPEDGSGYDSVNLLTPNVGDANTMIPESKAFMVNVRKA</sequence>
<evidence type="ECO:0000256" key="12">
    <source>
        <dbReference type="ARBA" id="ARBA00023004"/>
    </source>
</evidence>
<dbReference type="Proteomes" id="UP000184603">
    <property type="component" value="Unassembled WGS sequence"/>
</dbReference>
<dbReference type="STRING" id="1121416.SAMN02745220_02085"/>
<dbReference type="Pfam" id="PF00384">
    <property type="entry name" value="Molybdopterin"/>
    <property type="match status" value="1"/>
</dbReference>
<evidence type="ECO:0000256" key="10">
    <source>
        <dbReference type="ARBA" id="ARBA00022933"/>
    </source>
</evidence>
<evidence type="ECO:0000256" key="8">
    <source>
        <dbReference type="ARBA" id="ARBA00022764"/>
    </source>
</evidence>
<dbReference type="GO" id="GO:0008863">
    <property type="term" value="F:formate dehydrogenase (NAD+) activity"/>
    <property type="evidence" value="ECO:0007669"/>
    <property type="project" value="InterPro"/>
</dbReference>
<dbReference type="PANTHER" id="PTHR43598:SF1">
    <property type="entry name" value="FORMATE DEHYDROGENASE-O MAJOR SUBUNIT"/>
    <property type="match status" value="1"/>
</dbReference>
<dbReference type="Gene3D" id="2.40.40.20">
    <property type="match status" value="1"/>
</dbReference>
<comment type="subcellular location">
    <subcellularLocation>
        <location evidence="3">Periplasm</location>
    </subcellularLocation>
</comment>
<evidence type="ECO:0000256" key="6">
    <source>
        <dbReference type="ARBA" id="ARBA00022723"/>
    </source>
</evidence>
<evidence type="ECO:0000256" key="2">
    <source>
        <dbReference type="ARBA" id="ARBA00001966"/>
    </source>
</evidence>
<dbReference type="InterPro" id="IPR006656">
    <property type="entry name" value="Mopterin_OxRdtase"/>
</dbReference>
<dbReference type="GO" id="GO:0042597">
    <property type="term" value="C:periplasmic space"/>
    <property type="evidence" value="ECO:0007669"/>
    <property type="project" value="UniProtKB-SubCell"/>
</dbReference>
<keyword evidence="11" id="KW-0560">Oxidoreductase</keyword>
<protein>
    <submittedName>
        <fullName evidence="17">Formate dehydrogenase major subunit</fullName>
    </submittedName>
</protein>
<accession>A0A1M7Y6C2</accession>
<keyword evidence="9" id="KW-0106">Calcium</keyword>
<dbReference type="EMBL" id="FRFE01000008">
    <property type="protein sequence ID" value="SHO47985.1"/>
    <property type="molecule type" value="Genomic_DNA"/>
</dbReference>
<keyword evidence="10" id="KW-0712">Selenocysteine</keyword>
<dbReference type="InterPro" id="IPR006443">
    <property type="entry name" value="Formate-DH-alph_fdnG"/>
</dbReference>
<dbReference type="GO" id="GO:0051539">
    <property type="term" value="F:4 iron, 4 sulfur cluster binding"/>
    <property type="evidence" value="ECO:0007669"/>
    <property type="project" value="UniProtKB-KW"/>
</dbReference>
<keyword evidence="12" id="KW-0408">Iron</keyword>
<feature type="domain" description="Molybdopterin dinucleotide-binding" evidence="16">
    <location>
        <begin position="704"/>
        <end position="822"/>
    </location>
</feature>
<comment type="cofactor">
    <cofactor evidence="2">
        <name>[4Fe-4S] cluster</name>
        <dbReference type="ChEBI" id="CHEBI:49883"/>
    </cofactor>
</comment>
<evidence type="ECO:0000259" key="15">
    <source>
        <dbReference type="Pfam" id="PF00384"/>
    </source>
</evidence>
<dbReference type="GO" id="GO:0009055">
    <property type="term" value="F:electron transfer activity"/>
    <property type="evidence" value="ECO:0007669"/>
    <property type="project" value="InterPro"/>
</dbReference>
<dbReference type="NCBIfam" id="TIGR01553">
    <property type="entry name" value="formate-DH-alph"/>
    <property type="match status" value="1"/>
</dbReference>
<dbReference type="GO" id="GO:0043546">
    <property type="term" value="F:molybdopterin cofactor binding"/>
    <property type="evidence" value="ECO:0007669"/>
    <property type="project" value="InterPro"/>
</dbReference>
<keyword evidence="6" id="KW-0479">Metal-binding</keyword>
<gene>
    <name evidence="17" type="ORF">SAMN02745220_02085</name>
</gene>
<evidence type="ECO:0000313" key="17">
    <source>
        <dbReference type="EMBL" id="SHO47985.1"/>
    </source>
</evidence>
<dbReference type="Pfam" id="PF01568">
    <property type="entry name" value="Molydop_binding"/>
    <property type="match status" value="1"/>
</dbReference>
<dbReference type="GO" id="GO:0030151">
    <property type="term" value="F:molybdenum ion binding"/>
    <property type="evidence" value="ECO:0007669"/>
    <property type="project" value="TreeGrafter"/>
</dbReference>
<feature type="domain" description="Molybdopterin oxidoreductase" evidence="15">
    <location>
        <begin position="2"/>
        <end position="444"/>
    </location>
</feature>
<evidence type="ECO:0000256" key="7">
    <source>
        <dbReference type="ARBA" id="ARBA00022729"/>
    </source>
</evidence>
<comment type="similarity">
    <text evidence="4">Belongs to the prokaryotic molybdopterin-containing oxidoreductase family.</text>
</comment>
<dbReference type="Gene3D" id="3.40.50.740">
    <property type="match status" value="1"/>
</dbReference>
<evidence type="ECO:0000256" key="5">
    <source>
        <dbReference type="ARBA" id="ARBA00022485"/>
    </source>
</evidence>
<dbReference type="Gene3D" id="3.40.228.10">
    <property type="entry name" value="Dimethylsulfoxide Reductase, domain 2"/>
    <property type="match status" value="2"/>
</dbReference>
<dbReference type="SUPFAM" id="SSF50692">
    <property type="entry name" value="ADC-like"/>
    <property type="match status" value="1"/>
</dbReference>
<keyword evidence="14" id="KW-0826">Tungsten</keyword>
<evidence type="ECO:0000256" key="4">
    <source>
        <dbReference type="ARBA" id="ARBA00010312"/>
    </source>
</evidence>
<dbReference type="InterPro" id="IPR009010">
    <property type="entry name" value="Asp_de-COase-like_dom_sf"/>
</dbReference>
<evidence type="ECO:0000256" key="14">
    <source>
        <dbReference type="ARBA" id="ARBA00023245"/>
    </source>
</evidence>
<dbReference type="GO" id="GO:0047111">
    <property type="term" value="F:formate dehydrogenase (cytochrome-c-553) activity"/>
    <property type="evidence" value="ECO:0007669"/>
    <property type="project" value="InterPro"/>
</dbReference>
<organism evidence="17 18">
    <name type="scientific">Desulfopila aestuarii DSM 18488</name>
    <dbReference type="NCBI Taxonomy" id="1121416"/>
    <lineage>
        <taxon>Bacteria</taxon>
        <taxon>Pseudomonadati</taxon>
        <taxon>Thermodesulfobacteriota</taxon>
        <taxon>Desulfobulbia</taxon>
        <taxon>Desulfobulbales</taxon>
        <taxon>Desulfocapsaceae</taxon>
        <taxon>Desulfopila</taxon>
    </lineage>
</organism>
<dbReference type="InterPro" id="IPR006657">
    <property type="entry name" value="MoPterin_dinucl-bd_dom"/>
</dbReference>
<dbReference type="GO" id="GO:0009061">
    <property type="term" value="P:anaerobic respiration"/>
    <property type="evidence" value="ECO:0007669"/>
    <property type="project" value="TreeGrafter"/>
</dbReference>
<keyword evidence="13" id="KW-0411">Iron-sulfur</keyword>
<keyword evidence="7" id="KW-0732">Signal</keyword>
<evidence type="ECO:0000256" key="9">
    <source>
        <dbReference type="ARBA" id="ARBA00022837"/>
    </source>
</evidence>
<keyword evidence="18" id="KW-1185">Reference proteome</keyword>
<dbReference type="FunFam" id="3.40.228.10:FF:000009">
    <property type="entry name" value="Formate dehydrogenase, alpha subunit, selenocysteine-containing"/>
    <property type="match status" value="1"/>
</dbReference>
<evidence type="ECO:0000256" key="1">
    <source>
        <dbReference type="ARBA" id="ARBA00001930"/>
    </source>
</evidence>
<dbReference type="PANTHER" id="PTHR43598">
    <property type="entry name" value="TUNGSTEN-CONTAINING FORMYLMETHANOFURAN DEHYDROGENASE 2 SUBUNIT B"/>
    <property type="match status" value="1"/>
</dbReference>
<keyword evidence="5" id="KW-0004">4Fe-4S</keyword>
<name>A0A1M7Y6C2_9BACT</name>
<evidence type="ECO:0000256" key="13">
    <source>
        <dbReference type="ARBA" id="ARBA00023014"/>
    </source>
</evidence>
<dbReference type="AlphaFoldDB" id="A0A1M7Y6C2"/>
<evidence type="ECO:0000313" key="18">
    <source>
        <dbReference type="Proteomes" id="UP000184603"/>
    </source>
</evidence>
<keyword evidence="8" id="KW-0574">Periplasm</keyword>
<dbReference type="SUPFAM" id="SSF53706">
    <property type="entry name" value="Formate dehydrogenase/DMSO reductase, domains 1-3"/>
    <property type="match status" value="1"/>
</dbReference>
<dbReference type="CDD" id="cd02792">
    <property type="entry name" value="MopB_CT_Formate-Dh-Na-like"/>
    <property type="match status" value="1"/>
</dbReference>
<evidence type="ECO:0000259" key="16">
    <source>
        <dbReference type="Pfam" id="PF01568"/>
    </source>
</evidence>